<dbReference type="Pfam" id="PF04402">
    <property type="entry name" value="SIMPL"/>
    <property type="match status" value="1"/>
</dbReference>
<dbReference type="EMBL" id="MHKX01000009">
    <property type="protein sequence ID" value="OGY98418.1"/>
    <property type="molecule type" value="Genomic_DNA"/>
</dbReference>
<dbReference type="Gene3D" id="3.30.70.2970">
    <property type="entry name" value="Protein of unknown function (DUF541), domain 2"/>
    <property type="match status" value="1"/>
</dbReference>
<dbReference type="PANTHER" id="PTHR34387">
    <property type="entry name" value="SLR1258 PROTEIN"/>
    <property type="match status" value="1"/>
</dbReference>
<reference evidence="1 2" key="1">
    <citation type="journal article" date="2016" name="Nat. Commun.">
        <title>Thousands of microbial genomes shed light on interconnected biogeochemical processes in an aquifer system.</title>
        <authorList>
            <person name="Anantharaman K."/>
            <person name="Brown C.T."/>
            <person name="Hug L.A."/>
            <person name="Sharon I."/>
            <person name="Castelle C.J."/>
            <person name="Probst A.J."/>
            <person name="Thomas B.C."/>
            <person name="Singh A."/>
            <person name="Wilkins M.J."/>
            <person name="Karaoz U."/>
            <person name="Brodie E.L."/>
            <person name="Williams K.H."/>
            <person name="Hubbard S.S."/>
            <person name="Banfield J.F."/>
        </authorList>
    </citation>
    <scope>NUCLEOTIDE SEQUENCE [LARGE SCALE GENOMIC DNA]</scope>
</reference>
<evidence type="ECO:0000313" key="1">
    <source>
        <dbReference type="EMBL" id="OGY98418.1"/>
    </source>
</evidence>
<organism evidence="1 2">
    <name type="scientific">Candidatus Liptonbacteria bacterium RIFCSPHIGHO2_01_FULL_57_28</name>
    <dbReference type="NCBI Taxonomy" id="1798647"/>
    <lineage>
        <taxon>Bacteria</taxon>
        <taxon>Candidatus Liptoniibacteriota</taxon>
    </lineage>
</organism>
<accession>A0A1G2CAK7</accession>
<evidence type="ECO:0000313" key="2">
    <source>
        <dbReference type="Proteomes" id="UP000179059"/>
    </source>
</evidence>
<dbReference type="InterPro" id="IPR052022">
    <property type="entry name" value="26kDa_periplasmic_antigen"/>
</dbReference>
<proteinExistence type="predicted"/>
<name>A0A1G2CAK7_9BACT</name>
<sequence length="264" mass="27859">MVGVVAIVIVALSAWSWVAAVSRSTPPGATFSVSGQGKAVGVPDVAQFTFSVTTEGGKDVGALQEENNTKMNAAIEFVKQQGVEAKDIETLGYDIQPRYQSYDCRPVPYYGETTAMGAPEAIRVRAVQPCPPADIVGYTVMQTVQVKVRDFSKTGDIIAGVTAKGANNVSGLNFTTDDPTGLQNEARGKAIQNAKQQAEMMAKQGGFRLGRLISVNEGGYPGPYYYEKAALGMGGADVASAPAPSIEPGSQQVNVTVNLVYEIR</sequence>
<dbReference type="Proteomes" id="UP000179059">
    <property type="component" value="Unassembled WGS sequence"/>
</dbReference>
<dbReference type="GO" id="GO:0006974">
    <property type="term" value="P:DNA damage response"/>
    <property type="evidence" value="ECO:0007669"/>
    <property type="project" value="TreeGrafter"/>
</dbReference>
<dbReference type="AlphaFoldDB" id="A0A1G2CAK7"/>
<comment type="caution">
    <text evidence="1">The sequence shown here is derived from an EMBL/GenBank/DDBJ whole genome shotgun (WGS) entry which is preliminary data.</text>
</comment>
<protein>
    <recommendedName>
        <fullName evidence="3">DUF541 domain-containing protein</fullName>
    </recommendedName>
</protein>
<evidence type="ECO:0008006" key="3">
    <source>
        <dbReference type="Google" id="ProtNLM"/>
    </source>
</evidence>
<dbReference type="PANTHER" id="PTHR34387:SF1">
    <property type="entry name" value="PERIPLASMIC IMMUNOGENIC PROTEIN"/>
    <property type="match status" value="1"/>
</dbReference>
<dbReference type="InterPro" id="IPR007497">
    <property type="entry name" value="SIMPL/DUF541"/>
</dbReference>
<dbReference type="Gene3D" id="3.30.110.170">
    <property type="entry name" value="Protein of unknown function (DUF541), domain 1"/>
    <property type="match status" value="1"/>
</dbReference>
<gene>
    <name evidence="1" type="ORF">A2855_02720</name>
</gene>
<dbReference type="STRING" id="1798647.A2855_02720"/>